<dbReference type="InterPro" id="IPR044298">
    <property type="entry name" value="MIG/MutY"/>
</dbReference>
<dbReference type="SMART" id="SM00478">
    <property type="entry name" value="ENDO3c"/>
    <property type="match status" value="1"/>
</dbReference>
<dbReference type="PANTHER" id="PTHR42944:SF1">
    <property type="entry name" value="ADENINE DNA GLYCOSYLASE"/>
    <property type="match status" value="1"/>
</dbReference>
<evidence type="ECO:0000256" key="11">
    <source>
        <dbReference type="ARBA" id="ARBA00023204"/>
    </source>
</evidence>
<dbReference type="InterPro" id="IPR003265">
    <property type="entry name" value="HhH-GPD_domain"/>
</dbReference>
<keyword evidence="8" id="KW-0378">Hydrolase</keyword>
<evidence type="ECO:0000256" key="8">
    <source>
        <dbReference type="ARBA" id="ARBA00022801"/>
    </source>
</evidence>
<sequence>MPSAKEVQRFRRRVRALYNSSGRHALPWRRARSPYRILVSEIMLQQTQVARVIPKYRAFLREFPTVHSLACAPLARVLTLWSGLGYNRRAKFLHDAAKAIVEKHGGKVPRSYRELIALPGVGEYTAKAVRIFAWNEPEVLVETNIRTAFLHHFYQGRSLVKDGDILAVAADAAMEQSPREWHWALMDYGAYLKASGVRLNARSAHYTKQSKFEGSLRQIRGAILRALHGGGARETHIYVLIRANKHIDRIKCRQALAGLERDELLRRRGRAWNVA</sequence>
<dbReference type="GO" id="GO:0006298">
    <property type="term" value="P:mismatch repair"/>
    <property type="evidence" value="ECO:0007669"/>
    <property type="project" value="TreeGrafter"/>
</dbReference>
<keyword evidence="11" id="KW-0234">DNA repair</keyword>
<dbReference type="GO" id="GO:0000701">
    <property type="term" value="F:purine-specific mismatch base pair DNA N-glycosylase activity"/>
    <property type="evidence" value="ECO:0007669"/>
    <property type="project" value="UniProtKB-EC"/>
</dbReference>
<evidence type="ECO:0000256" key="6">
    <source>
        <dbReference type="ARBA" id="ARBA00022723"/>
    </source>
</evidence>
<feature type="domain" description="HhH-GPD" evidence="13">
    <location>
        <begin position="43"/>
        <end position="191"/>
    </location>
</feature>
<name>A0A2H0U7M9_9BACT</name>
<evidence type="ECO:0000313" key="15">
    <source>
        <dbReference type="Proteomes" id="UP000231379"/>
    </source>
</evidence>
<evidence type="ECO:0000256" key="1">
    <source>
        <dbReference type="ARBA" id="ARBA00000843"/>
    </source>
</evidence>
<dbReference type="GO" id="GO:0004519">
    <property type="term" value="F:endonuclease activity"/>
    <property type="evidence" value="ECO:0007669"/>
    <property type="project" value="UniProtKB-KW"/>
</dbReference>
<dbReference type="InterPro" id="IPR004036">
    <property type="entry name" value="Endonuclease-III-like_CS2"/>
</dbReference>
<dbReference type="Gene3D" id="1.10.340.30">
    <property type="entry name" value="Hypothetical protein, domain 2"/>
    <property type="match status" value="1"/>
</dbReference>
<comment type="cofactor">
    <cofactor evidence="2">
        <name>[4Fe-4S] cluster</name>
        <dbReference type="ChEBI" id="CHEBI:49883"/>
    </cofactor>
</comment>
<dbReference type="GO" id="GO:0034039">
    <property type="term" value="F:8-oxo-7,8-dihydroguanine DNA N-glycosylase activity"/>
    <property type="evidence" value="ECO:0007669"/>
    <property type="project" value="TreeGrafter"/>
</dbReference>
<comment type="catalytic activity">
    <reaction evidence="1">
        <text>Hydrolyzes free adenine bases from 7,8-dihydro-8-oxoguanine:adenine mismatched double-stranded DNA, leaving an apurinic site.</text>
        <dbReference type="EC" id="3.2.2.31"/>
    </reaction>
</comment>
<reference evidence="15" key="1">
    <citation type="submission" date="2017-09" db="EMBL/GenBank/DDBJ databases">
        <title>Depth-based differentiation of microbial function through sediment-hosted aquifers and enrichment of novel symbionts in the deep terrestrial subsurface.</title>
        <authorList>
            <person name="Probst A.J."/>
            <person name="Ladd B."/>
            <person name="Jarett J.K."/>
            <person name="Geller-Mcgrath D.E."/>
            <person name="Sieber C.M.K."/>
            <person name="Emerson J.B."/>
            <person name="Anantharaman K."/>
            <person name="Thomas B.C."/>
            <person name="Malmstrom R."/>
            <person name="Stieglmeier M."/>
            <person name="Klingl A."/>
            <person name="Woyke T."/>
            <person name="Ryan C.M."/>
            <person name="Banfield J.F."/>
        </authorList>
    </citation>
    <scope>NUCLEOTIDE SEQUENCE [LARGE SCALE GENOMIC DNA]</scope>
</reference>
<dbReference type="GO" id="GO:0035485">
    <property type="term" value="F:adenine/guanine mispair binding"/>
    <property type="evidence" value="ECO:0007669"/>
    <property type="project" value="TreeGrafter"/>
</dbReference>
<evidence type="ECO:0000256" key="10">
    <source>
        <dbReference type="ARBA" id="ARBA00023014"/>
    </source>
</evidence>
<dbReference type="GO" id="GO:0046872">
    <property type="term" value="F:metal ion binding"/>
    <property type="evidence" value="ECO:0007669"/>
    <property type="project" value="UniProtKB-KW"/>
</dbReference>
<dbReference type="Pfam" id="PF00633">
    <property type="entry name" value="HHH"/>
    <property type="match status" value="1"/>
</dbReference>
<evidence type="ECO:0000256" key="5">
    <source>
        <dbReference type="ARBA" id="ARBA00022023"/>
    </source>
</evidence>
<dbReference type="GO" id="GO:0032357">
    <property type="term" value="F:oxidized purine DNA binding"/>
    <property type="evidence" value="ECO:0007669"/>
    <property type="project" value="TreeGrafter"/>
</dbReference>
<dbReference type="CDD" id="cd00056">
    <property type="entry name" value="ENDO3c"/>
    <property type="match status" value="1"/>
</dbReference>
<comment type="caution">
    <text evidence="14">The sequence shown here is derived from an EMBL/GenBank/DDBJ whole genome shotgun (WGS) entry which is preliminary data.</text>
</comment>
<keyword evidence="6" id="KW-0479">Metal-binding</keyword>
<protein>
    <recommendedName>
        <fullName evidence="5">Adenine DNA glycosylase</fullName>
        <ecNumber evidence="4">3.2.2.31</ecNumber>
    </recommendedName>
</protein>
<dbReference type="Proteomes" id="UP000231379">
    <property type="component" value="Unassembled WGS sequence"/>
</dbReference>
<proteinExistence type="inferred from homology"/>
<keyword evidence="10" id="KW-0411">Iron-sulfur</keyword>
<dbReference type="InterPro" id="IPR011257">
    <property type="entry name" value="DNA_glycosylase"/>
</dbReference>
<keyword evidence="7" id="KW-0227">DNA damage</keyword>
<dbReference type="GO" id="GO:0006284">
    <property type="term" value="P:base-excision repair"/>
    <property type="evidence" value="ECO:0007669"/>
    <property type="project" value="InterPro"/>
</dbReference>
<dbReference type="Pfam" id="PF00730">
    <property type="entry name" value="HhH-GPD"/>
    <property type="match status" value="1"/>
</dbReference>
<dbReference type="PANTHER" id="PTHR42944">
    <property type="entry name" value="ADENINE DNA GLYCOSYLASE"/>
    <property type="match status" value="1"/>
</dbReference>
<evidence type="ECO:0000313" key="14">
    <source>
        <dbReference type="EMBL" id="PIR82412.1"/>
    </source>
</evidence>
<evidence type="ECO:0000259" key="13">
    <source>
        <dbReference type="SMART" id="SM00478"/>
    </source>
</evidence>
<evidence type="ECO:0000256" key="7">
    <source>
        <dbReference type="ARBA" id="ARBA00022763"/>
    </source>
</evidence>
<evidence type="ECO:0000256" key="3">
    <source>
        <dbReference type="ARBA" id="ARBA00008343"/>
    </source>
</evidence>
<comment type="similarity">
    <text evidence="3">Belongs to the Nth/MutY family.</text>
</comment>
<evidence type="ECO:0000256" key="12">
    <source>
        <dbReference type="ARBA" id="ARBA00023295"/>
    </source>
</evidence>
<dbReference type="InterPro" id="IPR023170">
    <property type="entry name" value="HhH_base_excis_C"/>
</dbReference>
<keyword evidence="14" id="KW-0255">Endonuclease</keyword>
<dbReference type="PROSITE" id="PS01155">
    <property type="entry name" value="ENDONUCLEASE_III_2"/>
    <property type="match status" value="1"/>
</dbReference>
<dbReference type="EMBL" id="PFBM01000016">
    <property type="protein sequence ID" value="PIR82412.1"/>
    <property type="molecule type" value="Genomic_DNA"/>
</dbReference>
<dbReference type="AlphaFoldDB" id="A0A2H0U7M9"/>
<dbReference type="SUPFAM" id="SSF48150">
    <property type="entry name" value="DNA-glycosylase"/>
    <property type="match status" value="1"/>
</dbReference>
<evidence type="ECO:0000256" key="2">
    <source>
        <dbReference type="ARBA" id="ARBA00001966"/>
    </source>
</evidence>
<dbReference type="Gene3D" id="1.10.1670.10">
    <property type="entry name" value="Helix-hairpin-Helix base-excision DNA repair enzymes (C-terminal)"/>
    <property type="match status" value="1"/>
</dbReference>
<organism evidence="14 15">
    <name type="scientific">Candidatus Kaiserbacteria bacterium CG10_big_fil_rev_8_21_14_0_10_59_10</name>
    <dbReference type="NCBI Taxonomy" id="1974612"/>
    <lineage>
        <taxon>Bacteria</taxon>
        <taxon>Candidatus Kaiseribacteriota</taxon>
    </lineage>
</organism>
<dbReference type="InterPro" id="IPR000445">
    <property type="entry name" value="HhH_motif"/>
</dbReference>
<keyword evidence="9" id="KW-0408">Iron</keyword>
<keyword evidence="12" id="KW-0326">Glycosidase</keyword>
<dbReference type="EC" id="3.2.2.31" evidence="4"/>
<keyword evidence="14" id="KW-0540">Nuclease</keyword>
<evidence type="ECO:0000256" key="9">
    <source>
        <dbReference type="ARBA" id="ARBA00023004"/>
    </source>
</evidence>
<gene>
    <name evidence="14" type="ORF">COU20_02720</name>
</gene>
<evidence type="ECO:0000256" key="4">
    <source>
        <dbReference type="ARBA" id="ARBA00012045"/>
    </source>
</evidence>
<accession>A0A2H0U7M9</accession>
<dbReference type="GO" id="GO:0051536">
    <property type="term" value="F:iron-sulfur cluster binding"/>
    <property type="evidence" value="ECO:0007669"/>
    <property type="project" value="UniProtKB-KW"/>
</dbReference>